<feature type="transmembrane region" description="Helical" evidence="1">
    <location>
        <begin position="44"/>
        <end position="65"/>
    </location>
</feature>
<feature type="domain" description="CAAX prenyl protease 2/Lysostaphin resistance protein A-like" evidence="2">
    <location>
        <begin position="182"/>
        <end position="282"/>
    </location>
</feature>
<keyword evidence="1" id="KW-0472">Membrane</keyword>
<proteinExistence type="predicted"/>
<dbReference type="Pfam" id="PF02517">
    <property type="entry name" value="Rce1-like"/>
    <property type="match status" value="1"/>
</dbReference>
<dbReference type="InterPro" id="IPR042150">
    <property type="entry name" value="MmRce1-like"/>
</dbReference>
<sequence>MSNDIKIVRREIRDFLLINFGIIAFISIFLFLSSSKTNAEGLAANFAILFMYIPAFSTIIVLKKISKYEFKPEIDKFFKVFAIATILRIITTIGESFLPNGGWLSSIIDTIVSAYLLYLVLVNSHEMKDINLCFGKNSKKIATVILIFIVIVLASNIPEFINGQVNSDKLMENIVYAMMNLIINFLVGFNLFFGEEFGWRYFLQPRLQKLYGKRIGVIILGFIWGIWHAPLCFTLYSPKTPIHCVVAHVITCIFLGIYLGYAYMKTENIWAPMLLHMVNNVIGIIFGGGYTAVYTWESLLYSILTFAILFTPFLLTKEYKSNKENEFLS</sequence>
<feature type="transmembrane region" description="Helical" evidence="1">
    <location>
        <begin position="12"/>
        <end position="32"/>
    </location>
</feature>
<dbReference type="PANTHER" id="PTHR35797:SF1">
    <property type="entry name" value="PROTEASE"/>
    <property type="match status" value="1"/>
</dbReference>
<feature type="transmembrane region" description="Helical" evidence="1">
    <location>
        <begin position="273"/>
        <end position="293"/>
    </location>
</feature>
<accession>A0ABY9PWY8</accession>
<feature type="transmembrane region" description="Helical" evidence="1">
    <location>
        <begin position="103"/>
        <end position="121"/>
    </location>
</feature>
<evidence type="ECO:0000313" key="3">
    <source>
        <dbReference type="EMBL" id="WMT80196.1"/>
    </source>
</evidence>
<feature type="transmembrane region" description="Helical" evidence="1">
    <location>
        <begin position="77"/>
        <end position="97"/>
    </location>
</feature>
<feature type="transmembrane region" description="Helical" evidence="1">
    <location>
        <begin position="299"/>
        <end position="316"/>
    </location>
</feature>
<feature type="transmembrane region" description="Helical" evidence="1">
    <location>
        <begin position="173"/>
        <end position="194"/>
    </location>
</feature>
<dbReference type="Proteomes" id="UP001235030">
    <property type="component" value="Chromosome"/>
</dbReference>
<feature type="transmembrane region" description="Helical" evidence="1">
    <location>
        <begin position="215"/>
        <end position="236"/>
    </location>
</feature>
<reference evidence="3 4" key="1">
    <citation type="submission" date="2022-07" db="EMBL/GenBank/DDBJ databases">
        <title>Genome sequence of Terrisporobacter mayombei DSM6539.</title>
        <authorList>
            <person name="Boeer T."/>
            <person name="Bengelsdorf F.R."/>
            <person name="Daniel R."/>
            <person name="Poehlein A."/>
        </authorList>
    </citation>
    <scope>NUCLEOTIDE SEQUENCE [LARGE SCALE GENOMIC DNA]</scope>
    <source>
        <strain evidence="3 4">DSM 6539</strain>
    </source>
</reference>
<keyword evidence="4" id="KW-1185">Reference proteome</keyword>
<evidence type="ECO:0000313" key="4">
    <source>
        <dbReference type="Proteomes" id="UP001235030"/>
    </source>
</evidence>
<gene>
    <name evidence="3" type="ORF">TEMA_05090</name>
</gene>
<dbReference type="RefSeq" id="WP_228104454.1">
    <property type="nucleotide sequence ID" value="NZ_CP101637.1"/>
</dbReference>
<organism evidence="3 4">
    <name type="scientific">Terrisporobacter mayombei</name>
    <dbReference type="NCBI Taxonomy" id="1541"/>
    <lineage>
        <taxon>Bacteria</taxon>
        <taxon>Bacillati</taxon>
        <taxon>Bacillota</taxon>
        <taxon>Clostridia</taxon>
        <taxon>Peptostreptococcales</taxon>
        <taxon>Peptostreptococcaceae</taxon>
        <taxon>Terrisporobacter</taxon>
    </lineage>
</organism>
<keyword evidence="1" id="KW-0812">Transmembrane</keyword>
<feature type="transmembrane region" description="Helical" evidence="1">
    <location>
        <begin position="141"/>
        <end position="161"/>
    </location>
</feature>
<dbReference type="EMBL" id="CP101637">
    <property type="protein sequence ID" value="WMT80196.1"/>
    <property type="molecule type" value="Genomic_DNA"/>
</dbReference>
<evidence type="ECO:0000259" key="2">
    <source>
        <dbReference type="Pfam" id="PF02517"/>
    </source>
</evidence>
<dbReference type="InterPro" id="IPR003675">
    <property type="entry name" value="Rce1/LyrA-like_dom"/>
</dbReference>
<feature type="transmembrane region" description="Helical" evidence="1">
    <location>
        <begin position="242"/>
        <end position="261"/>
    </location>
</feature>
<name>A0ABY9PWY8_9FIRM</name>
<keyword evidence="1" id="KW-1133">Transmembrane helix</keyword>
<evidence type="ECO:0000256" key="1">
    <source>
        <dbReference type="SAM" id="Phobius"/>
    </source>
</evidence>
<dbReference type="PANTHER" id="PTHR35797">
    <property type="entry name" value="PROTEASE-RELATED"/>
    <property type="match status" value="1"/>
</dbReference>
<protein>
    <recommendedName>
        <fullName evidence="2">CAAX prenyl protease 2/Lysostaphin resistance protein A-like domain-containing protein</fullName>
    </recommendedName>
</protein>